<keyword evidence="2" id="KW-0732">Signal</keyword>
<dbReference type="RefSeq" id="WP_236985153.1">
    <property type="nucleotide sequence ID" value="NZ_AP023086.1"/>
</dbReference>
<accession>A0AAN2BM98</accession>
<dbReference type="Pfam" id="PF01464">
    <property type="entry name" value="SLT"/>
    <property type="match status" value="1"/>
</dbReference>
<dbReference type="InterPro" id="IPR023346">
    <property type="entry name" value="Lysozyme-like_dom_sf"/>
</dbReference>
<dbReference type="CDD" id="cd00254">
    <property type="entry name" value="LT-like"/>
    <property type="match status" value="1"/>
</dbReference>
<dbReference type="GO" id="GO:0000270">
    <property type="term" value="P:peptidoglycan metabolic process"/>
    <property type="evidence" value="ECO:0007669"/>
    <property type="project" value="InterPro"/>
</dbReference>
<dbReference type="PANTHER" id="PTHR37423">
    <property type="entry name" value="SOLUBLE LYTIC MUREIN TRANSGLYCOSYLASE-RELATED"/>
    <property type="match status" value="1"/>
</dbReference>
<dbReference type="GO" id="GO:0016020">
    <property type="term" value="C:membrane"/>
    <property type="evidence" value="ECO:0007669"/>
    <property type="project" value="InterPro"/>
</dbReference>
<dbReference type="GO" id="GO:0008933">
    <property type="term" value="F:peptidoglycan lytic transglycosylase activity"/>
    <property type="evidence" value="ECO:0007669"/>
    <property type="project" value="InterPro"/>
</dbReference>
<comment type="similarity">
    <text evidence="1">Belongs to the transglycosylase Slt family.</text>
</comment>
<evidence type="ECO:0000256" key="1">
    <source>
        <dbReference type="ARBA" id="ARBA00007734"/>
    </source>
</evidence>
<dbReference type="SUPFAM" id="SSF53955">
    <property type="entry name" value="Lysozyme-like"/>
    <property type="match status" value="1"/>
</dbReference>
<dbReference type="Proteomes" id="UP001320119">
    <property type="component" value="Chromosome"/>
</dbReference>
<dbReference type="KEGG" id="marq:MARGE09_P4057"/>
<dbReference type="EMBL" id="AP023086">
    <property type="protein sequence ID" value="BCD99855.1"/>
    <property type="molecule type" value="Genomic_DNA"/>
</dbReference>
<sequence>MRNTLFIATIVAVLSTSLAWADDIPTNTIVGSSGKKMKVSNQRSPSAHKKKIKVYKYSDEGTASFSDRPPKGQEYEVLSYKCFACDVNSKIDWYSIRLYPEKFASTIEQAAQQYGVDPALVRAVIHAESAFRPGVKSHVGAVGLMQLMPGTAADLGVEDRYDPYQNIDGGVRYLSQMLLQFDGDTRLATAAYNAGPGAVRRHGGIPPYAETQAYVERVAILAERYKG</sequence>
<dbReference type="AlphaFoldDB" id="A0AAN2BM98"/>
<proteinExistence type="inferred from homology"/>
<dbReference type="PANTHER" id="PTHR37423:SF2">
    <property type="entry name" value="MEMBRANE-BOUND LYTIC MUREIN TRANSGLYCOSYLASE C"/>
    <property type="match status" value="1"/>
</dbReference>
<reference evidence="4 5" key="1">
    <citation type="journal article" date="2022" name="IScience">
        <title>An ultrasensitive nanofiber-based assay for enzymatic hydrolysis and deep-sea microbial degradation of cellulose.</title>
        <authorList>
            <person name="Tsudome M."/>
            <person name="Tachioka M."/>
            <person name="Miyazaki M."/>
            <person name="Uchimura K."/>
            <person name="Tsuda M."/>
            <person name="Takaki Y."/>
            <person name="Deguchi S."/>
        </authorList>
    </citation>
    <scope>NUCLEOTIDE SEQUENCE [LARGE SCALE GENOMIC DNA]</scope>
    <source>
        <strain evidence="4 5">GE09</strain>
    </source>
</reference>
<dbReference type="InterPro" id="IPR008258">
    <property type="entry name" value="Transglycosylase_SLT_dom_1"/>
</dbReference>
<dbReference type="PROSITE" id="PS00922">
    <property type="entry name" value="TRANSGLYCOSYLASE"/>
    <property type="match status" value="1"/>
</dbReference>
<evidence type="ECO:0000313" key="4">
    <source>
        <dbReference type="EMBL" id="BCD99855.1"/>
    </source>
</evidence>
<evidence type="ECO:0000313" key="5">
    <source>
        <dbReference type="Proteomes" id="UP001320119"/>
    </source>
</evidence>
<feature type="domain" description="Transglycosylase SLT" evidence="3">
    <location>
        <begin position="106"/>
        <end position="205"/>
    </location>
</feature>
<organism evidence="4 5">
    <name type="scientific">Marinagarivorans cellulosilyticus</name>
    <dbReference type="NCBI Taxonomy" id="2721545"/>
    <lineage>
        <taxon>Bacteria</taxon>
        <taxon>Pseudomonadati</taxon>
        <taxon>Pseudomonadota</taxon>
        <taxon>Gammaproteobacteria</taxon>
        <taxon>Cellvibrionales</taxon>
        <taxon>Cellvibrionaceae</taxon>
        <taxon>Marinagarivorans</taxon>
    </lineage>
</organism>
<keyword evidence="5" id="KW-1185">Reference proteome</keyword>
<gene>
    <name evidence="4" type="ORF">MARGE09_P4057</name>
</gene>
<dbReference type="InterPro" id="IPR000189">
    <property type="entry name" value="Transglyc_AS"/>
</dbReference>
<protein>
    <recommendedName>
        <fullName evidence="3">Transglycosylase SLT domain-containing protein</fullName>
    </recommendedName>
</protein>
<feature type="chain" id="PRO_5042985466" description="Transglycosylase SLT domain-containing protein" evidence="2">
    <location>
        <begin position="22"/>
        <end position="227"/>
    </location>
</feature>
<name>A0AAN2BM98_9GAMM</name>
<evidence type="ECO:0000259" key="3">
    <source>
        <dbReference type="Pfam" id="PF01464"/>
    </source>
</evidence>
<feature type="signal peptide" evidence="2">
    <location>
        <begin position="1"/>
        <end position="21"/>
    </location>
</feature>
<dbReference type="Gene3D" id="1.10.530.10">
    <property type="match status" value="1"/>
</dbReference>
<evidence type="ECO:0000256" key="2">
    <source>
        <dbReference type="SAM" id="SignalP"/>
    </source>
</evidence>